<keyword evidence="1" id="KW-1185">Reference proteome</keyword>
<protein>
    <submittedName>
        <fullName evidence="2">Uncharacterized protein LOC136087001</fullName>
    </submittedName>
</protein>
<proteinExistence type="predicted"/>
<organism evidence="1 2">
    <name type="scientific">Hydra vulgaris</name>
    <name type="common">Hydra</name>
    <name type="synonym">Hydra attenuata</name>
    <dbReference type="NCBI Taxonomy" id="6087"/>
    <lineage>
        <taxon>Eukaryota</taxon>
        <taxon>Metazoa</taxon>
        <taxon>Cnidaria</taxon>
        <taxon>Hydrozoa</taxon>
        <taxon>Hydroidolina</taxon>
        <taxon>Anthoathecata</taxon>
        <taxon>Aplanulata</taxon>
        <taxon>Hydridae</taxon>
        <taxon>Hydra</taxon>
    </lineage>
</organism>
<name>A0ABM4CUF3_HYDVU</name>
<sequence>MIVTLNGHVPNLIPRKILLDFEQAAISSFRDEFVAANISGCFFHFYKSIIRKVEGLGLKRKFETNEEIKILVKSLASLSFVPLTEINERFEELAPIFPDNSPTNDLLSYFETTYVSQRSKGRWGVSEFQIPTCNFESLY</sequence>
<dbReference type="Proteomes" id="UP001652625">
    <property type="component" value="Chromosome 11"/>
</dbReference>
<gene>
    <name evidence="2" type="primary">LOC136087001</name>
</gene>
<accession>A0ABM4CUF3</accession>
<reference evidence="2" key="1">
    <citation type="submission" date="2025-08" db="UniProtKB">
        <authorList>
            <consortium name="RefSeq"/>
        </authorList>
    </citation>
    <scope>IDENTIFICATION</scope>
</reference>
<evidence type="ECO:0000313" key="1">
    <source>
        <dbReference type="Proteomes" id="UP001652625"/>
    </source>
</evidence>
<evidence type="ECO:0000313" key="2">
    <source>
        <dbReference type="RefSeq" id="XP_065665576.1"/>
    </source>
</evidence>
<dbReference type="GeneID" id="136087001"/>
<dbReference type="RefSeq" id="XP_065665576.1">
    <property type="nucleotide sequence ID" value="XM_065809504.1"/>
</dbReference>